<feature type="domain" description="VOC" evidence="1">
    <location>
        <begin position="4"/>
        <end position="126"/>
    </location>
</feature>
<dbReference type="Gene3D" id="3.10.180.10">
    <property type="entry name" value="2,3-Dihydroxybiphenyl 1,2-Dioxygenase, domain 1"/>
    <property type="match status" value="1"/>
</dbReference>
<organism evidence="2 3">
    <name type="scientific">Halocynthiibacter halioticoli</name>
    <dbReference type="NCBI Taxonomy" id="2986804"/>
    <lineage>
        <taxon>Bacteria</taxon>
        <taxon>Pseudomonadati</taxon>
        <taxon>Pseudomonadota</taxon>
        <taxon>Alphaproteobacteria</taxon>
        <taxon>Rhodobacterales</taxon>
        <taxon>Paracoccaceae</taxon>
        <taxon>Halocynthiibacter</taxon>
    </lineage>
</organism>
<dbReference type="PANTHER" id="PTHR36503">
    <property type="entry name" value="BLR2520 PROTEIN"/>
    <property type="match status" value="1"/>
</dbReference>
<evidence type="ECO:0000259" key="1">
    <source>
        <dbReference type="PROSITE" id="PS51819"/>
    </source>
</evidence>
<dbReference type="InterPro" id="IPR029068">
    <property type="entry name" value="Glyas_Bleomycin-R_OHBP_Dase"/>
</dbReference>
<evidence type="ECO:0000313" key="2">
    <source>
        <dbReference type="EMBL" id="MCV6823821.1"/>
    </source>
</evidence>
<dbReference type="CDD" id="cd07251">
    <property type="entry name" value="VOC_like"/>
    <property type="match status" value="1"/>
</dbReference>
<evidence type="ECO:0000313" key="3">
    <source>
        <dbReference type="Proteomes" id="UP001208041"/>
    </source>
</evidence>
<comment type="caution">
    <text evidence="2">The sequence shown here is derived from an EMBL/GenBank/DDBJ whole genome shotgun (WGS) entry which is preliminary data.</text>
</comment>
<dbReference type="PANTHER" id="PTHR36503:SF1">
    <property type="entry name" value="BLR2520 PROTEIN"/>
    <property type="match status" value="1"/>
</dbReference>
<keyword evidence="3" id="KW-1185">Reference proteome</keyword>
<gene>
    <name evidence="2" type="ORF">OH136_04560</name>
</gene>
<name>A0AAE3IZK2_9RHOB</name>
<sequence length="143" mass="15500">MDQRISLITLAVNDVATSAAFYEGIGWQRVETEDGVVAFDLIGQTLGLYPREMLAKDLGMEAHEIGGFSGVTLGYNVREKDEVAPLLERAKASGGRIVKPAQDVFWGGHHGYFADPDGHIWEVAHNPFSPLGKDGAFQWNGAG</sequence>
<accession>A0AAE3IZK2</accession>
<dbReference type="SUPFAM" id="SSF54593">
    <property type="entry name" value="Glyoxalase/Bleomycin resistance protein/Dihydroxybiphenyl dioxygenase"/>
    <property type="match status" value="1"/>
</dbReference>
<dbReference type="RefSeq" id="WP_263952654.1">
    <property type="nucleotide sequence ID" value="NZ_JAOYFC010000001.1"/>
</dbReference>
<dbReference type="AlphaFoldDB" id="A0AAE3IZK2"/>
<protein>
    <submittedName>
        <fullName evidence="2">VOC family protein</fullName>
    </submittedName>
</protein>
<reference evidence="2" key="1">
    <citation type="submission" date="2022-10" db="EMBL/GenBank/DDBJ databases">
        <authorList>
            <person name="Yue Y."/>
        </authorList>
    </citation>
    <scope>NUCLEOTIDE SEQUENCE</scope>
    <source>
        <strain evidence="2">Z654</strain>
    </source>
</reference>
<dbReference type="PROSITE" id="PS51819">
    <property type="entry name" value="VOC"/>
    <property type="match status" value="1"/>
</dbReference>
<dbReference type="Proteomes" id="UP001208041">
    <property type="component" value="Unassembled WGS sequence"/>
</dbReference>
<proteinExistence type="predicted"/>
<dbReference type="InterPro" id="IPR004360">
    <property type="entry name" value="Glyas_Fos-R_dOase_dom"/>
</dbReference>
<dbReference type="EMBL" id="JAOYFC010000001">
    <property type="protein sequence ID" value="MCV6823821.1"/>
    <property type="molecule type" value="Genomic_DNA"/>
</dbReference>
<dbReference type="InterPro" id="IPR037523">
    <property type="entry name" value="VOC_core"/>
</dbReference>
<dbReference type="Pfam" id="PF00903">
    <property type="entry name" value="Glyoxalase"/>
    <property type="match status" value="1"/>
</dbReference>